<sequence>MIQKMENIIRGFCAYGLEYKDHEGYTHDWVTLIPAVQLAYNINQHFTIGKSPSLVEKAWNPLFPVNHLKKSLLTSLHTVKYFHEMRMRACDTAPKLIAEAK</sequence>
<comment type="caution">
    <text evidence="1">The sequence shown here is derived from an EMBL/GenBank/DDBJ whole genome shotgun (WGS) entry which is preliminary data.</text>
</comment>
<dbReference type="Proteomes" id="UP000765509">
    <property type="component" value="Unassembled WGS sequence"/>
</dbReference>
<evidence type="ECO:0000313" key="1">
    <source>
        <dbReference type="EMBL" id="MBW0475727.1"/>
    </source>
</evidence>
<reference evidence="1" key="1">
    <citation type="submission" date="2021-03" db="EMBL/GenBank/DDBJ databases">
        <title>Draft genome sequence of rust myrtle Austropuccinia psidii MF-1, a brazilian biotype.</title>
        <authorList>
            <person name="Quecine M.C."/>
            <person name="Pachon D.M.R."/>
            <person name="Bonatelli M.L."/>
            <person name="Correr F.H."/>
            <person name="Franceschini L.M."/>
            <person name="Leite T.F."/>
            <person name="Margarido G.R.A."/>
            <person name="Almeida C.A."/>
            <person name="Ferrarezi J.A."/>
            <person name="Labate C.A."/>
        </authorList>
    </citation>
    <scope>NUCLEOTIDE SEQUENCE</scope>
    <source>
        <strain evidence="1">MF-1</strain>
    </source>
</reference>
<dbReference type="OrthoDB" id="3158924at2759"/>
<accession>A0A9Q3C3P5</accession>
<name>A0A9Q3C3P5_9BASI</name>
<organism evidence="1 2">
    <name type="scientific">Austropuccinia psidii MF-1</name>
    <dbReference type="NCBI Taxonomy" id="1389203"/>
    <lineage>
        <taxon>Eukaryota</taxon>
        <taxon>Fungi</taxon>
        <taxon>Dikarya</taxon>
        <taxon>Basidiomycota</taxon>
        <taxon>Pucciniomycotina</taxon>
        <taxon>Pucciniomycetes</taxon>
        <taxon>Pucciniales</taxon>
        <taxon>Sphaerophragmiaceae</taxon>
        <taxon>Austropuccinia</taxon>
    </lineage>
</organism>
<protein>
    <submittedName>
        <fullName evidence="1">Uncharacterized protein</fullName>
    </submittedName>
</protein>
<dbReference type="EMBL" id="AVOT02004214">
    <property type="protein sequence ID" value="MBW0475727.1"/>
    <property type="molecule type" value="Genomic_DNA"/>
</dbReference>
<keyword evidence="2" id="KW-1185">Reference proteome</keyword>
<evidence type="ECO:0000313" key="2">
    <source>
        <dbReference type="Proteomes" id="UP000765509"/>
    </source>
</evidence>
<proteinExistence type="predicted"/>
<dbReference type="AlphaFoldDB" id="A0A9Q3C3P5"/>
<gene>
    <name evidence="1" type="ORF">O181_015442</name>
</gene>